<dbReference type="Gene3D" id="3.10.580.10">
    <property type="entry name" value="CBS-domain"/>
    <property type="match status" value="1"/>
</dbReference>
<dbReference type="AlphaFoldDB" id="A0ABD5Y059"/>
<keyword evidence="1 2" id="KW-0129">CBS domain</keyword>
<reference evidence="4" key="1">
    <citation type="journal article" date="2014" name="Int. J. Syst. Evol. Microbiol.">
        <title>Complete genome sequence of Corynebacterium casei LMG S-19264T (=DSM 44701T), isolated from a smear-ripened cheese.</title>
        <authorList>
            <consortium name="US DOE Joint Genome Institute (JGI-PGF)"/>
            <person name="Walter F."/>
            <person name="Albersmeier A."/>
            <person name="Kalinowski J."/>
            <person name="Ruckert C."/>
        </authorList>
    </citation>
    <scope>NUCLEOTIDE SEQUENCE [LARGE SCALE GENOMIC DNA]</scope>
    <source>
        <strain evidence="4">NBRC 112578</strain>
    </source>
</reference>
<dbReference type="InterPro" id="IPR051257">
    <property type="entry name" value="Diverse_CBS-Domain"/>
</dbReference>
<dbReference type="SUPFAM" id="SSF54631">
    <property type="entry name" value="CBS-domain pair"/>
    <property type="match status" value="1"/>
</dbReference>
<comment type="caution">
    <text evidence="4">The sequence shown here is derived from an EMBL/GenBank/DDBJ whole genome shotgun (WGS) entry which is preliminary data.</text>
</comment>
<dbReference type="CDD" id="cd17776">
    <property type="entry name" value="CBS_pair_arch"/>
    <property type="match status" value="1"/>
</dbReference>
<sequence length="140" mass="14845">MLVSDLMRTDLVTCAAAASLRSAVERMLASEVGSVIVTSDGDPVAILTGTDVMRATAETGRPLGDIPVRAAASHPLVTTAPGTTIRRAVETMTDNRVKKLPVVDGMDLVGILTQTDVVAHYGDFVREAHRLDAMADAWEE</sequence>
<evidence type="ECO:0000259" key="3">
    <source>
        <dbReference type="PROSITE" id="PS51371"/>
    </source>
</evidence>
<dbReference type="InterPro" id="IPR000644">
    <property type="entry name" value="CBS_dom"/>
</dbReference>
<dbReference type="Proteomes" id="UP001596368">
    <property type="component" value="Unassembled WGS sequence"/>
</dbReference>
<protein>
    <submittedName>
        <fullName evidence="4">CBS domain-containing protein</fullName>
    </submittedName>
</protein>
<evidence type="ECO:0000256" key="2">
    <source>
        <dbReference type="PROSITE-ProRule" id="PRU00703"/>
    </source>
</evidence>
<gene>
    <name evidence="4" type="ORF">ACFQRB_17860</name>
    <name evidence="5" type="ORF">ACFQRB_20145</name>
</gene>
<accession>A0ABD5Y059</accession>
<evidence type="ECO:0000256" key="1">
    <source>
        <dbReference type="ARBA" id="ARBA00023122"/>
    </source>
</evidence>
<dbReference type="PROSITE" id="PS51371">
    <property type="entry name" value="CBS"/>
    <property type="match status" value="2"/>
</dbReference>
<reference evidence="6" key="2">
    <citation type="journal article" date="2019" name="Int. J. Syst. Evol. Microbiol.">
        <title>The Global Catalogue of Microorganisms (GCM) 10K type strain sequencing project: providing services to taxonomists for standard genome sequencing and annotation.</title>
        <authorList>
            <consortium name="The Broad Institute Genomics Platform"/>
            <consortium name="The Broad Institute Genome Sequencing Center for Infectious Disease"/>
            <person name="Wu L."/>
            <person name="Ma J."/>
        </authorList>
    </citation>
    <scope>NUCLEOTIDE SEQUENCE [LARGE SCALE GENOMIC DNA]</scope>
    <source>
        <strain evidence="6">DT92</strain>
    </source>
</reference>
<dbReference type="PANTHER" id="PTHR43080">
    <property type="entry name" value="CBS DOMAIN-CONTAINING PROTEIN CBSX3, MITOCHONDRIAL"/>
    <property type="match status" value="1"/>
</dbReference>
<feature type="domain" description="CBS" evidence="3">
    <location>
        <begin position="7"/>
        <end position="63"/>
    </location>
</feature>
<dbReference type="EMBL" id="JBHSZG010000008">
    <property type="protein sequence ID" value="MFC7137799.1"/>
    <property type="molecule type" value="Genomic_DNA"/>
</dbReference>
<dbReference type="EMBL" id="JBHSZG010000008">
    <property type="protein sequence ID" value="MFC7138159.1"/>
    <property type="molecule type" value="Genomic_DNA"/>
</dbReference>
<dbReference type="PANTHER" id="PTHR43080:SF2">
    <property type="entry name" value="CBS DOMAIN-CONTAINING PROTEIN"/>
    <property type="match status" value="1"/>
</dbReference>
<name>A0ABD5Y059_9EURY</name>
<evidence type="ECO:0000313" key="5">
    <source>
        <dbReference type="EMBL" id="MFC7138159.1"/>
    </source>
</evidence>
<evidence type="ECO:0000313" key="6">
    <source>
        <dbReference type="Proteomes" id="UP001596368"/>
    </source>
</evidence>
<dbReference type="SMART" id="SM00116">
    <property type="entry name" value="CBS"/>
    <property type="match status" value="2"/>
</dbReference>
<keyword evidence="6" id="KW-1185">Reference proteome</keyword>
<reference evidence="4" key="3">
    <citation type="submission" date="2024-09" db="EMBL/GenBank/DDBJ databases">
        <authorList>
            <person name="Sun Q."/>
        </authorList>
    </citation>
    <scope>NUCLEOTIDE SEQUENCE</scope>
    <source>
        <strain evidence="4">NBRC 112578</strain>
    </source>
</reference>
<feature type="domain" description="CBS" evidence="3">
    <location>
        <begin position="72"/>
        <end position="131"/>
    </location>
</feature>
<dbReference type="Pfam" id="PF00571">
    <property type="entry name" value="CBS"/>
    <property type="match status" value="2"/>
</dbReference>
<evidence type="ECO:0000313" key="4">
    <source>
        <dbReference type="EMBL" id="MFC7137799.1"/>
    </source>
</evidence>
<proteinExistence type="predicted"/>
<dbReference type="InterPro" id="IPR046342">
    <property type="entry name" value="CBS_dom_sf"/>
</dbReference>
<organism evidence="4 6">
    <name type="scientific">Halobaculum litoreum</name>
    <dbReference type="NCBI Taxonomy" id="3031998"/>
    <lineage>
        <taxon>Archaea</taxon>
        <taxon>Methanobacteriati</taxon>
        <taxon>Methanobacteriota</taxon>
        <taxon>Stenosarchaea group</taxon>
        <taxon>Halobacteria</taxon>
        <taxon>Halobacteriales</taxon>
        <taxon>Haloferacaceae</taxon>
        <taxon>Halobaculum</taxon>
    </lineage>
</organism>